<evidence type="ECO:0000256" key="15">
    <source>
        <dbReference type="PIRSR" id="PIRSR613273-1"/>
    </source>
</evidence>
<keyword evidence="9" id="KW-0378">Hydrolase</keyword>
<comment type="cofactor">
    <cofactor evidence="16">
        <name>Zn(2+)</name>
        <dbReference type="ChEBI" id="CHEBI:29105"/>
    </cofactor>
    <text evidence="16">Binds 1 zinc ion per subunit.</text>
</comment>
<keyword evidence="5" id="KW-0165">Cleavage on pair of basic residues</keyword>
<dbReference type="Pfam" id="PF05986">
    <property type="entry name" value="ADAMTS_spacer1"/>
    <property type="match status" value="1"/>
</dbReference>
<feature type="binding site" evidence="16 18">
    <location>
        <position position="71"/>
    </location>
    <ligand>
        <name>Zn(2+)</name>
        <dbReference type="ChEBI" id="CHEBI:29105"/>
        <note>catalytic</note>
    </ligand>
</feature>
<dbReference type="PROSITE" id="PS50215">
    <property type="entry name" value="ADAM_MEPRO"/>
    <property type="match status" value="1"/>
</dbReference>
<evidence type="ECO:0000256" key="3">
    <source>
        <dbReference type="ARBA" id="ARBA00022530"/>
    </source>
</evidence>
<dbReference type="PRINTS" id="PR01857">
    <property type="entry name" value="ADAMTSFAMILY"/>
</dbReference>
<feature type="disulfide bond" evidence="17">
    <location>
        <begin position="196"/>
        <end position="207"/>
    </location>
</feature>
<feature type="binding site" evidence="16 18">
    <location>
        <position position="61"/>
    </location>
    <ligand>
        <name>Zn(2+)</name>
        <dbReference type="ChEBI" id="CHEBI:29105"/>
        <note>catalytic</note>
    </ligand>
</feature>
<evidence type="ECO:0000256" key="5">
    <source>
        <dbReference type="ARBA" id="ARBA00022685"/>
    </source>
</evidence>
<evidence type="ECO:0000256" key="7">
    <source>
        <dbReference type="ARBA" id="ARBA00022729"/>
    </source>
</evidence>
<dbReference type="SUPFAM" id="SSF55486">
    <property type="entry name" value="Metalloproteases ('zincins'), catalytic domain"/>
    <property type="match status" value="1"/>
</dbReference>
<dbReference type="FunFam" id="2.20.100.10:FF:000006">
    <property type="entry name" value="A disintegrin and metalloproteinase with thrombospondin motifs 1"/>
    <property type="match status" value="1"/>
</dbReference>
<dbReference type="EMBL" id="BEZZ01000353">
    <property type="protein sequence ID" value="GCC31282.1"/>
    <property type="molecule type" value="Genomic_DNA"/>
</dbReference>
<dbReference type="GO" id="GO:0030198">
    <property type="term" value="P:extracellular matrix organization"/>
    <property type="evidence" value="ECO:0007669"/>
    <property type="project" value="InterPro"/>
</dbReference>
<comment type="caution">
    <text evidence="20">The sequence shown here is derived from an EMBL/GenBank/DDBJ whole genome shotgun (WGS) entry which is preliminary data.</text>
</comment>
<dbReference type="InterPro" id="IPR013273">
    <property type="entry name" value="ADAMTS/ADAMTS-like"/>
</dbReference>
<dbReference type="SUPFAM" id="SSF82895">
    <property type="entry name" value="TSP-1 type 1 repeat"/>
    <property type="match status" value="3"/>
</dbReference>
<dbReference type="PRINTS" id="PR01861">
    <property type="entry name" value="ADAMTS8"/>
</dbReference>
<keyword evidence="13 17" id="KW-1015">Disulfide bond</keyword>
<keyword evidence="3" id="KW-0272">Extracellular matrix</keyword>
<dbReference type="InterPro" id="IPR036383">
    <property type="entry name" value="TSP1_rpt_sf"/>
</dbReference>
<dbReference type="SMART" id="SM00608">
    <property type="entry name" value="ACR"/>
    <property type="match status" value="1"/>
</dbReference>
<keyword evidence="2" id="KW-0964">Secreted</keyword>
<feature type="disulfide bond" evidence="17">
    <location>
        <begin position="168"/>
        <end position="202"/>
    </location>
</feature>
<name>A0A401SLL8_CHIPU</name>
<dbReference type="OMA" id="CPMWQIG"/>
<dbReference type="PROSITE" id="PS50092">
    <property type="entry name" value="TSP1"/>
    <property type="match status" value="3"/>
</dbReference>
<dbReference type="Proteomes" id="UP000287033">
    <property type="component" value="Unassembled WGS sequence"/>
</dbReference>
<evidence type="ECO:0000256" key="9">
    <source>
        <dbReference type="ARBA" id="ARBA00022801"/>
    </source>
</evidence>
<dbReference type="InterPro" id="IPR006586">
    <property type="entry name" value="ADAM_Cys-rich"/>
</dbReference>
<evidence type="ECO:0000313" key="20">
    <source>
        <dbReference type="EMBL" id="GCC31282.1"/>
    </source>
</evidence>
<feature type="disulfide bond" evidence="17">
    <location>
        <begin position="237"/>
        <end position="275"/>
    </location>
</feature>
<evidence type="ECO:0000256" key="18">
    <source>
        <dbReference type="PROSITE-ProRule" id="PRU00276"/>
    </source>
</evidence>
<reference evidence="20 21" key="1">
    <citation type="journal article" date="2018" name="Nat. Ecol. Evol.">
        <title>Shark genomes provide insights into elasmobranch evolution and the origin of vertebrates.</title>
        <authorList>
            <person name="Hara Y"/>
            <person name="Yamaguchi K"/>
            <person name="Onimaru K"/>
            <person name="Kadota M"/>
            <person name="Koyanagi M"/>
            <person name="Keeley SD"/>
            <person name="Tatsumi K"/>
            <person name="Tanaka K"/>
            <person name="Motone F"/>
            <person name="Kageyama Y"/>
            <person name="Nozu R"/>
            <person name="Adachi N"/>
            <person name="Nishimura O"/>
            <person name="Nakagawa R"/>
            <person name="Tanegashima C"/>
            <person name="Kiyatake I"/>
            <person name="Matsumoto R"/>
            <person name="Murakumo K"/>
            <person name="Nishida K"/>
            <person name="Terakita A"/>
            <person name="Kuratani S"/>
            <person name="Sato K"/>
            <person name="Hyodo S Kuraku.S."/>
        </authorList>
    </citation>
    <scope>NUCLEOTIDE SEQUENCE [LARGE SCALE GENOMIC DNA]</scope>
</reference>
<dbReference type="InterPro" id="IPR050439">
    <property type="entry name" value="ADAMTS_ADAMTS-like"/>
</dbReference>
<dbReference type="Gene3D" id="3.40.390.10">
    <property type="entry name" value="Collagenase (Catalytic Domain)"/>
    <property type="match status" value="1"/>
</dbReference>
<evidence type="ECO:0000256" key="1">
    <source>
        <dbReference type="ARBA" id="ARBA00004498"/>
    </source>
</evidence>
<dbReference type="InterPro" id="IPR024079">
    <property type="entry name" value="MetalloPept_cat_dom_sf"/>
</dbReference>
<evidence type="ECO:0000256" key="16">
    <source>
        <dbReference type="PIRSR" id="PIRSR613273-2"/>
    </source>
</evidence>
<dbReference type="GO" id="GO:0004222">
    <property type="term" value="F:metalloendopeptidase activity"/>
    <property type="evidence" value="ECO:0007669"/>
    <property type="project" value="InterPro"/>
</dbReference>
<dbReference type="PANTHER" id="PTHR13723">
    <property type="entry name" value="ADAMTS A DISINTEGRIN AND METALLOPROTEASE WITH THROMBOSPONDIN MOTIFS PROTEASE"/>
    <property type="match status" value="1"/>
</dbReference>
<evidence type="ECO:0000256" key="2">
    <source>
        <dbReference type="ARBA" id="ARBA00022525"/>
    </source>
</evidence>
<keyword evidence="10 16" id="KW-0862">Zinc</keyword>
<evidence type="ECO:0000256" key="14">
    <source>
        <dbReference type="ARBA" id="ARBA00023180"/>
    </source>
</evidence>
<comment type="subcellular location">
    <subcellularLocation>
        <location evidence="1">Secreted</location>
        <location evidence="1">Extracellular space</location>
        <location evidence="1">Extracellular matrix</location>
    </subcellularLocation>
</comment>
<dbReference type="GO" id="GO:0031012">
    <property type="term" value="C:extracellular matrix"/>
    <property type="evidence" value="ECO:0007669"/>
    <property type="project" value="TreeGrafter"/>
</dbReference>
<evidence type="ECO:0000256" key="8">
    <source>
        <dbReference type="ARBA" id="ARBA00022737"/>
    </source>
</evidence>
<dbReference type="GO" id="GO:0008270">
    <property type="term" value="F:zinc ion binding"/>
    <property type="evidence" value="ECO:0007669"/>
    <property type="project" value="InterPro"/>
</dbReference>
<dbReference type="Gene3D" id="2.60.120.830">
    <property type="match status" value="1"/>
</dbReference>
<dbReference type="PRINTS" id="PR01705">
    <property type="entry name" value="TSP1REPEAT"/>
</dbReference>
<keyword evidence="7" id="KW-0732">Signal</keyword>
<dbReference type="Gene3D" id="2.20.100.10">
    <property type="entry name" value="Thrombospondin type-1 (TSP1) repeat"/>
    <property type="match status" value="3"/>
</dbReference>
<keyword evidence="6 16" id="KW-0479">Metal-binding</keyword>
<dbReference type="InterPro" id="IPR000884">
    <property type="entry name" value="TSP1_rpt"/>
</dbReference>
<dbReference type="STRING" id="137246.A0A401SLL8"/>
<gene>
    <name evidence="20" type="ORF">chiPu_0009739</name>
</gene>
<dbReference type="Pfam" id="PF19236">
    <property type="entry name" value="ADAMTS_CR_3"/>
    <property type="match status" value="1"/>
</dbReference>
<protein>
    <recommendedName>
        <fullName evidence="19">Peptidase M12B domain-containing protein</fullName>
    </recommendedName>
</protein>
<evidence type="ECO:0000259" key="19">
    <source>
        <dbReference type="PROSITE" id="PS50215"/>
    </source>
</evidence>
<dbReference type="Pfam" id="PF19030">
    <property type="entry name" value="TSP1_ADAMTS"/>
    <property type="match status" value="2"/>
</dbReference>
<feature type="disulfide bond" evidence="17">
    <location>
        <begin position="39"/>
        <end position="122"/>
    </location>
</feature>
<evidence type="ECO:0000256" key="4">
    <source>
        <dbReference type="ARBA" id="ARBA00022670"/>
    </source>
</evidence>
<organism evidence="20 21">
    <name type="scientific">Chiloscyllium punctatum</name>
    <name type="common">Brownbanded bambooshark</name>
    <name type="synonym">Hemiscyllium punctatum</name>
    <dbReference type="NCBI Taxonomy" id="137246"/>
    <lineage>
        <taxon>Eukaryota</taxon>
        <taxon>Metazoa</taxon>
        <taxon>Chordata</taxon>
        <taxon>Craniata</taxon>
        <taxon>Vertebrata</taxon>
        <taxon>Chondrichthyes</taxon>
        <taxon>Elasmobranchii</taxon>
        <taxon>Galeomorphii</taxon>
        <taxon>Galeoidea</taxon>
        <taxon>Orectolobiformes</taxon>
        <taxon>Hemiscylliidae</taxon>
        <taxon>Chiloscyllium</taxon>
    </lineage>
</organism>
<keyword evidence="4" id="KW-0645">Protease</keyword>
<keyword evidence="12" id="KW-0865">Zymogen</keyword>
<feature type="disulfide bond" evidence="17">
    <location>
        <begin position="22"/>
        <end position="27"/>
    </location>
</feature>
<dbReference type="Pfam" id="PF00090">
    <property type="entry name" value="TSP_1"/>
    <property type="match status" value="1"/>
</dbReference>
<dbReference type="FunFam" id="2.60.120.830:FF:000001">
    <property type="entry name" value="A disintegrin and metalloproteinase with thrombospondin motifs 1"/>
    <property type="match status" value="1"/>
</dbReference>
<dbReference type="SMART" id="SM00209">
    <property type="entry name" value="TSP1"/>
    <property type="match status" value="3"/>
</dbReference>
<dbReference type="InterPro" id="IPR001590">
    <property type="entry name" value="Peptidase_M12B"/>
</dbReference>
<feature type="active site" evidence="15 18">
    <location>
        <position position="62"/>
    </location>
</feature>
<feature type="disulfide bond" evidence="17">
    <location>
        <begin position="248"/>
        <end position="260"/>
    </location>
</feature>
<dbReference type="Gene3D" id="3.40.1620.60">
    <property type="match status" value="1"/>
</dbReference>
<dbReference type="AlphaFoldDB" id="A0A401SLL8"/>
<keyword evidence="11" id="KW-0482">Metalloprotease</keyword>
<keyword evidence="21" id="KW-1185">Reference proteome</keyword>
<dbReference type="Pfam" id="PF01421">
    <property type="entry name" value="Reprolysin"/>
    <property type="match status" value="1"/>
</dbReference>
<evidence type="ECO:0000256" key="10">
    <source>
        <dbReference type="ARBA" id="ARBA00022833"/>
    </source>
</evidence>
<feature type="binding site" evidence="16 18">
    <location>
        <position position="65"/>
    </location>
    <ligand>
        <name>Zn(2+)</name>
        <dbReference type="ChEBI" id="CHEBI:29105"/>
        <note>catalytic</note>
    </ligand>
</feature>
<evidence type="ECO:0000313" key="21">
    <source>
        <dbReference type="Proteomes" id="UP000287033"/>
    </source>
</evidence>
<evidence type="ECO:0000256" key="6">
    <source>
        <dbReference type="ARBA" id="ARBA00022723"/>
    </source>
</evidence>
<keyword evidence="14" id="KW-0325">Glycoprotein</keyword>
<dbReference type="InterPro" id="IPR010294">
    <property type="entry name" value="ADAMTS_spacer1"/>
</dbReference>
<accession>A0A401SLL8</accession>
<evidence type="ECO:0000256" key="12">
    <source>
        <dbReference type="ARBA" id="ARBA00023145"/>
    </source>
</evidence>
<feature type="binding site" evidence="16">
    <location>
        <position position="122"/>
    </location>
    <ligand>
        <name>Ca(2+)</name>
        <dbReference type="ChEBI" id="CHEBI:29108"/>
        <label>1</label>
    </ligand>
</feature>
<evidence type="ECO:0000256" key="17">
    <source>
        <dbReference type="PIRSR" id="PIRSR613273-3"/>
    </source>
</evidence>
<feature type="binding site" evidence="16">
    <location>
        <position position="125"/>
    </location>
    <ligand>
        <name>Ca(2+)</name>
        <dbReference type="ChEBI" id="CHEBI:29108"/>
        <label>1</label>
    </ligand>
</feature>
<keyword evidence="8" id="KW-0677">Repeat</keyword>
<dbReference type="InterPro" id="IPR041645">
    <property type="entry name" value="ADAMTS_CR_2"/>
</dbReference>
<feature type="disulfide bond" evidence="17">
    <location>
        <begin position="77"/>
        <end position="106"/>
    </location>
</feature>
<dbReference type="OrthoDB" id="412680at2759"/>
<feature type="binding site" evidence="16">
    <location>
        <position position="125"/>
    </location>
    <ligand>
        <name>Ca(2+)</name>
        <dbReference type="ChEBI" id="CHEBI:29108"/>
        <label>2</label>
    </ligand>
</feature>
<dbReference type="InterPro" id="IPR013277">
    <property type="entry name" value="Pept_M12B_ADAM-TS8"/>
</dbReference>
<feature type="domain" description="Peptidase M12B" evidence="19">
    <location>
        <begin position="28"/>
        <end position="127"/>
    </location>
</feature>
<dbReference type="GO" id="GO:0006508">
    <property type="term" value="P:proteolysis"/>
    <property type="evidence" value="ECO:0007669"/>
    <property type="project" value="UniProtKB-KW"/>
</dbReference>
<dbReference type="FunFam" id="2.20.100.10:FF:000005">
    <property type="entry name" value="ADAM metallopeptidase with thrombospondin type 1 motif 9"/>
    <property type="match status" value="1"/>
</dbReference>
<comment type="caution">
    <text evidence="18">Lacks conserved residue(s) required for the propagation of feature annotation.</text>
</comment>
<sequence>MDAVWEVLTVRLLLLWGRRDICGHLNCDTLGVADTGTMCDRSRSCAVIEDDGLQTAYTVAHELGHELSMPHDDSKPCNKLFGQIGGNHMMAPLFIHLNRTLPWSPCSAFYITEFFDNGHGDCLLDAPVDSIPLPTELPGQAYDLDAQCQQIFGENCQHCPNTSESDVCSQLWCRCENQTECLTRNGSLPWGDGTPCGQNKICVDGMCIGKDEVTSMKTVVQGSWGSWSPWGECSRTCGGGVQFSFRECNDPVPQNGGKYCEGQRTRYRSCNTEDCPNKSGKSFREEQCEKYNSWNYQDLIGDTVNWIPKYSGVSPRDRCKLFCRPKVKSDFDFKVFESKVIDGTLCGPDTTSVCVQGQCVKAGCDHVIGSSKKFDKCAVCGGNSSTCRKISGSLNKSRYGYNDIVTVPAGATNIDIKQRSHKGIKHDGNYLAVKLLDDKYILNGDYSVITVEQDIPIGGAILKYSGSSTTLERIQSFNQLQEPLIIQLLSIGIDTLPPRVKYSFFIPKDVLFSKQKAKTNKKSPNAIKQSIASQYTLGEWSECSRTCGSGWQRRNVECKDQDGNVSLECNWALKPEDIRPCADMPCPLWQLGFWSSCSRTCGKGERKRTALCVEYTGKTTEDDKCDLSKKPKSVTEECFLQEC</sequence>
<feature type="disulfide bond" evidence="17">
    <location>
        <begin position="148"/>
        <end position="173"/>
    </location>
</feature>
<keyword evidence="16" id="KW-0106">Calcium</keyword>
<dbReference type="InterPro" id="IPR045371">
    <property type="entry name" value="ADAMTS_CR_3"/>
</dbReference>
<feature type="disulfide bond" evidence="17">
    <location>
        <begin position="233"/>
        <end position="270"/>
    </location>
</feature>
<evidence type="ECO:0000256" key="13">
    <source>
        <dbReference type="ARBA" id="ARBA00023157"/>
    </source>
</evidence>
<dbReference type="Pfam" id="PF17771">
    <property type="entry name" value="ADAMTS_CR_2"/>
    <property type="match status" value="1"/>
</dbReference>
<proteinExistence type="predicted"/>
<evidence type="ECO:0000256" key="11">
    <source>
        <dbReference type="ARBA" id="ARBA00023049"/>
    </source>
</evidence>
<dbReference type="PANTHER" id="PTHR13723:SF41">
    <property type="entry name" value="A DISINTEGRIN AND METALLOPROTEINASE WITH THROMBOSPONDIN MOTIFS 8"/>
    <property type="match status" value="1"/>
</dbReference>